<dbReference type="PIRSF" id="PIRSF000239">
    <property type="entry name" value="AHPC"/>
    <property type="match status" value="1"/>
</dbReference>
<evidence type="ECO:0000256" key="6">
    <source>
        <dbReference type="ARBA" id="ARBA00023002"/>
    </source>
</evidence>
<evidence type="ECO:0000256" key="3">
    <source>
        <dbReference type="ARBA" id="ARBA00013017"/>
    </source>
</evidence>
<keyword evidence="4 14" id="KW-0575">Peroxidase</keyword>
<evidence type="ECO:0000313" key="14">
    <source>
        <dbReference type="EMBL" id="NIH80231.1"/>
    </source>
</evidence>
<dbReference type="EC" id="1.11.1.24" evidence="3"/>
<dbReference type="Gene3D" id="3.40.30.10">
    <property type="entry name" value="Glutaredoxin"/>
    <property type="match status" value="1"/>
</dbReference>
<reference evidence="14 15" key="1">
    <citation type="submission" date="2020-03" db="EMBL/GenBank/DDBJ databases">
        <title>Sequencing the genomes of 1000 actinobacteria strains.</title>
        <authorList>
            <person name="Klenk H.-P."/>
        </authorList>
    </citation>
    <scope>NUCLEOTIDE SEQUENCE [LARGE SCALE GENOMIC DNA]</scope>
    <source>
        <strain evidence="14 15">DSM 45668</strain>
    </source>
</reference>
<proteinExistence type="inferred from homology"/>
<dbReference type="InterPro" id="IPR036249">
    <property type="entry name" value="Thioredoxin-like_sf"/>
</dbReference>
<comment type="caution">
    <text evidence="14">The sequence shown here is derived from an EMBL/GenBank/DDBJ whole genome shotgun (WGS) entry which is preliminary data.</text>
</comment>
<dbReference type="GO" id="GO:0004601">
    <property type="term" value="F:peroxidase activity"/>
    <property type="evidence" value="ECO:0007669"/>
    <property type="project" value="UniProtKB-KW"/>
</dbReference>
<comment type="function">
    <text evidence="1">Thiol-specific peroxidase that catalyzes the reduction of hydrogen peroxide and organic hydroperoxides to water and alcohols, respectively. Plays a role in cell protection against oxidative stress by detoxifying peroxides and as sensor of hydrogen peroxide-mediated signaling events.</text>
</comment>
<dbReference type="PANTHER" id="PTHR42801:SF4">
    <property type="entry name" value="AHPC_TSA FAMILY PROTEIN"/>
    <property type="match status" value="1"/>
</dbReference>
<dbReference type="Proteomes" id="UP000754495">
    <property type="component" value="Unassembled WGS sequence"/>
</dbReference>
<evidence type="ECO:0000256" key="1">
    <source>
        <dbReference type="ARBA" id="ARBA00003330"/>
    </source>
</evidence>
<keyword evidence="5" id="KW-0049">Antioxidant</keyword>
<name>A0ABX0STF2_9PSEU</name>
<protein>
    <recommendedName>
        <fullName evidence="3">thioredoxin-dependent peroxiredoxin</fullName>
        <ecNumber evidence="3">1.11.1.24</ecNumber>
    </recommendedName>
    <alternativeName>
        <fullName evidence="11">Bacterioferritin comigratory protein</fullName>
    </alternativeName>
    <alternativeName>
        <fullName evidence="9">Thioredoxin peroxidase</fullName>
    </alternativeName>
</protein>
<dbReference type="PANTHER" id="PTHR42801">
    <property type="entry name" value="THIOREDOXIN-DEPENDENT PEROXIDE REDUCTASE"/>
    <property type="match status" value="1"/>
</dbReference>
<accession>A0ABX0STF2</accession>
<evidence type="ECO:0000256" key="5">
    <source>
        <dbReference type="ARBA" id="ARBA00022862"/>
    </source>
</evidence>
<evidence type="ECO:0000256" key="2">
    <source>
        <dbReference type="ARBA" id="ARBA00011245"/>
    </source>
</evidence>
<dbReference type="InterPro" id="IPR024706">
    <property type="entry name" value="Peroxiredoxin_AhpC-typ"/>
</dbReference>
<gene>
    <name evidence="14" type="ORF">FHX46_002761</name>
</gene>
<evidence type="ECO:0000256" key="12">
    <source>
        <dbReference type="ARBA" id="ARBA00049091"/>
    </source>
</evidence>
<evidence type="ECO:0000259" key="13">
    <source>
        <dbReference type="PROSITE" id="PS51352"/>
    </source>
</evidence>
<keyword evidence="15" id="KW-1185">Reference proteome</keyword>
<dbReference type="EMBL" id="JAANOU010000001">
    <property type="protein sequence ID" value="NIH80231.1"/>
    <property type="molecule type" value="Genomic_DNA"/>
</dbReference>
<dbReference type="RefSeq" id="WP_167114134.1">
    <property type="nucleotide sequence ID" value="NZ_JAANOU010000001.1"/>
</dbReference>
<evidence type="ECO:0000256" key="8">
    <source>
        <dbReference type="ARBA" id="ARBA00023284"/>
    </source>
</evidence>
<comment type="similarity">
    <text evidence="10">Belongs to the peroxiredoxin family. BCP/PrxQ subfamily.</text>
</comment>
<evidence type="ECO:0000256" key="11">
    <source>
        <dbReference type="ARBA" id="ARBA00041373"/>
    </source>
</evidence>
<keyword evidence="7" id="KW-1015">Disulfide bond</keyword>
<dbReference type="Pfam" id="PF00578">
    <property type="entry name" value="AhpC-TSA"/>
    <property type="match status" value="1"/>
</dbReference>
<dbReference type="InterPro" id="IPR000866">
    <property type="entry name" value="AhpC/TSA"/>
</dbReference>
<evidence type="ECO:0000256" key="7">
    <source>
        <dbReference type="ARBA" id="ARBA00023157"/>
    </source>
</evidence>
<dbReference type="PROSITE" id="PS51352">
    <property type="entry name" value="THIOREDOXIN_2"/>
    <property type="match status" value="1"/>
</dbReference>
<comment type="catalytic activity">
    <reaction evidence="12">
        <text>a hydroperoxide + [thioredoxin]-dithiol = an alcohol + [thioredoxin]-disulfide + H2O</text>
        <dbReference type="Rhea" id="RHEA:62620"/>
        <dbReference type="Rhea" id="RHEA-COMP:10698"/>
        <dbReference type="Rhea" id="RHEA-COMP:10700"/>
        <dbReference type="ChEBI" id="CHEBI:15377"/>
        <dbReference type="ChEBI" id="CHEBI:29950"/>
        <dbReference type="ChEBI" id="CHEBI:30879"/>
        <dbReference type="ChEBI" id="CHEBI:35924"/>
        <dbReference type="ChEBI" id="CHEBI:50058"/>
        <dbReference type="EC" id="1.11.1.24"/>
    </reaction>
</comment>
<evidence type="ECO:0000256" key="4">
    <source>
        <dbReference type="ARBA" id="ARBA00022559"/>
    </source>
</evidence>
<comment type="subunit">
    <text evidence="2">Monomer.</text>
</comment>
<dbReference type="SUPFAM" id="SSF52833">
    <property type="entry name" value="Thioredoxin-like"/>
    <property type="match status" value="1"/>
</dbReference>
<sequence length="155" mass="16360">MDVHLDAGDAAPDFALPGADGATVTLESLRGRRSILYFYPAAGTPGCTTEACDFRDNLASLHAAGVTVVGISPDPPQRLAEWAGAERLTYPLLSDVDGSVHRSYGAWGERTVNGTTGTGPLRSTFVLDATGRIEHAQYAVQAQGHVRKLRALLGI</sequence>
<dbReference type="InterPro" id="IPR013766">
    <property type="entry name" value="Thioredoxin_domain"/>
</dbReference>
<dbReference type="InterPro" id="IPR050924">
    <property type="entry name" value="Peroxiredoxin_BCP/PrxQ"/>
</dbReference>
<feature type="domain" description="Thioredoxin" evidence="13">
    <location>
        <begin position="5"/>
        <end position="155"/>
    </location>
</feature>
<keyword evidence="8" id="KW-0676">Redox-active center</keyword>
<evidence type="ECO:0000256" key="9">
    <source>
        <dbReference type="ARBA" id="ARBA00032824"/>
    </source>
</evidence>
<organism evidence="14 15">
    <name type="scientific">Amycolatopsis viridis</name>
    <dbReference type="NCBI Taxonomy" id="185678"/>
    <lineage>
        <taxon>Bacteria</taxon>
        <taxon>Bacillati</taxon>
        <taxon>Actinomycetota</taxon>
        <taxon>Actinomycetes</taxon>
        <taxon>Pseudonocardiales</taxon>
        <taxon>Pseudonocardiaceae</taxon>
        <taxon>Amycolatopsis</taxon>
    </lineage>
</organism>
<evidence type="ECO:0000256" key="10">
    <source>
        <dbReference type="ARBA" id="ARBA00038489"/>
    </source>
</evidence>
<keyword evidence="6 14" id="KW-0560">Oxidoreductase</keyword>
<dbReference type="CDD" id="cd03017">
    <property type="entry name" value="PRX_BCP"/>
    <property type="match status" value="1"/>
</dbReference>
<evidence type="ECO:0000313" key="15">
    <source>
        <dbReference type="Proteomes" id="UP000754495"/>
    </source>
</evidence>